<feature type="compositionally biased region" description="Basic and acidic residues" evidence="1">
    <location>
        <begin position="1"/>
        <end position="10"/>
    </location>
</feature>
<feature type="compositionally biased region" description="Low complexity" evidence="1">
    <location>
        <begin position="17"/>
        <end position="26"/>
    </location>
</feature>
<feature type="compositionally biased region" description="Basic and acidic residues" evidence="1">
    <location>
        <begin position="30"/>
        <end position="39"/>
    </location>
</feature>
<organism evidence="2">
    <name type="scientific">uncultured Friedmanniella sp</name>
    <dbReference type="NCBI Taxonomy" id="335381"/>
    <lineage>
        <taxon>Bacteria</taxon>
        <taxon>Bacillati</taxon>
        <taxon>Actinomycetota</taxon>
        <taxon>Actinomycetes</taxon>
        <taxon>Propionibacteriales</taxon>
        <taxon>Nocardioidaceae</taxon>
        <taxon>Friedmanniella</taxon>
        <taxon>environmental samples</taxon>
    </lineage>
</organism>
<feature type="region of interest" description="Disordered" evidence="1">
    <location>
        <begin position="1"/>
        <end position="39"/>
    </location>
</feature>
<name>A0A6J4KX94_9ACTN</name>
<dbReference type="EMBL" id="CADCTS010000353">
    <property type="protein sequence ID" value="CAA9317857.1"/>
    <property type="molecule type" value="Genomic_DNA"/>
</dbReference>
<reference evidence="2" key="1">
    <citation type="submission" date="2020-02" db="EMBL/GenBank/DDBJ databases">
        <authorList>
            <person name="Meier V. D."/>
        </authorList>
    </citation>
    <scope>NUCLEOTIDE SEQUENCE</scope>
    <source>
        <strain evidence="2">AVDCRST_MAG48</strain>
    </source>
</reference>
<evidence type="ECO:0000256" key="1">
    <source>
        <dbReference type="SAM" id="MobiDB-lite"/>
    </source>
</evidence>
<protein>
    <submittedName>
        <fullName evidence="2">Uncharacterized protein</fullName>
    </submittedName>
</protein>
<gene>
    <name evidence="2" type="ORF">AVDCRST_MAG48-2463</name>
</gene>
<accession>A0A6J4KX94</accession>
<proteinExistence type="predicted"/>
<evidence type="ECO:0000313" key="2">
    <source>
        <dbReference type="EMBL" id="CAA9317857.1"/>
    </source>
</evidence>
<sequence length="39" mass="3872">MTEGRGHTDGDLPGPAPTAGHAAAPGRLPPADERLPGVE</sequence>
<dbReference type="AlphaFoldDB" id="A0A6J4KX94"/>